<dbReference type="RefSeq" id="XP_001016742.2">
    <property type="nucleotide sequence ID" value="XM_001016742.2"/>
</dbReference>
<dbReference type="PROSITE" id="PS50011">
    <property type="entry name" value="PROTEIN_KINASE_DOM"/>
    <property type="match status" value="1"/>
</dbReference>
<evidence type="ECO:0000259" key="2">
    <source>
        <dbReference type="PROSITE" id="PS50032"/>
    </source>
</evidence>
<dbReference type="STRING" id="312017.I7MJP2"/>
<feature type="domain" description="KA1" evidence="2">
    <location>
        <begin position="326"/>
        <end position="378"/>
    </location>
</feature>
<evidence type="ECO:0000259" key="1">
    <source>
        <dbReference type="PROSITE" id="PS50011"/>
    </source>
</evidence>
<organism evidence="3 4">
    <name type="scientific">Tetrahymena thermophila (strain SB210)</name>
    <dbReference type="NCBI Taxonomy" id="312017"/>
    <lineage>
        <taxon>Eukaryota</taxon>
        <taxon>Sar</taxon>
        <taxon>Alveolata</taxon>
        <taxon>Ciliophora</taxon>
        <taxon>Intramacronucleata</taxon>
        <taxon>Oligohymenophorea</taxon>
        <taxon>Hymenostomatida</taxon>
        <taxon>Tetrahymenina</taxon>
        <taxon>Tetrahymenidae</taxon>
        <taxon>Tetrahymena</taxon>
    </lineage>
</organism>
<accession>I7MJP2</accession>
<keyword evidence="3" id="KW-0808">Transferase</keyword>
<dbReference type="InterPro" id="IPR001772">
    <property type="entry name" value="KA1_dom"/>
</dbReference>
<dbReference type="OrthoDB" id="6078200at2759"/>
<keyword evidence="3" id="KW-0418">Kinase</keyword>
<sequence>MKWIRALYHFTQVANSIKQLHILNLCHCNIKIDNILVEQYSNGFKDILIGFGYCQKIKQNELSQAYNSFELNEGFAQSQVKPYNPYKLDLYQLGMLLLTLITCLKIPNKIKNVISSNKKNIFLRIILSQYREQYNTELLMQSEVFDLIWDLLTGQIEDVAQIFHHQVYNLQEVKNMLKDLPQTGNKKVFQIEEEFNNIFIRKNEDGNRNDNTISINKEFNNMLKSNCTRYDELIQEIKFFCDKNPRQIKERELKTRSFLFEMKTSQILQHLLYCFGKNNSEVFDQNIFGQTQDLTLKVTLKYISKDVIIEEGTDDDNEEYLQELEIEEIQNNIEFQIEIVMIEELKQSEIKSIIFTPIKGESIYYNNLIEDLSRDLQKII</sequence>
<dbReference type="EMBL" id="GG662693">
    <property type="protein sequence ID" value="EAR96497.2"/>
    <property type="molecule type" value="Genomic_DNA"/>
</dbReference>
<dbReference type="GO" id="GO:0005524">
    <property type="term" value="F:ATP binding"/>
    <property type="evidence" value="ECO:0007669"/>
    <property type="project" value="InterPro"/>
</dbReference>
<dbReference type="InParanoid" id="I7MJP2"/>
<dbReference type="AlphaFoldDB" id="I7MJP2"/>
<dbReference type="PROSITE" id="PS50032">
    <property type="entry name" value="KA1"/>
    <property type="match status" value="1"/>
</dbReference>
<evidence type="ECO:0000313" key="4">
    <source>
        <dbReference type="Proteomes" id="UP000009168"/>
    </source>
</evidence>
<dbReference type="KEGG" id="tet:TTHERM_00191660"/>
<dbReference type="Gene3D" id="1.10.510.10">
    <property type="entry name" value="Transferase(Phosphotransferase) domain 1"/>
    <property type="match status" value="1"/>
</dbReference>
<proteinExistence type="predicted"/>
<protein>
    <submittedName>
        <fullName evidence="3">Kinase domain protein</fullName>
    </submittedName>
</protein>
<gene>
    <name evidence="3" type="ORF">TTHERM_00191660</name>
</gene>
<evidence type="ECO:0000313" key="3">
    <source>
        <dbReference type="EMBL" id="EAR96497.2"/>
    </source>
</evidence>
<reference evidence="4" key="1">
    <citation type="journal article" date="2006" name="PLoS Biol.">
        <title>Macronuclear genome sequence of the ciliate Tetrahymena thermophila, a model eukaryote.</title>
        <authorList>
            <person name="Eisen J.A."/>
            <person name="Coyne R.S."/>
            <person name="Wu M."/>
            <person name="Wu D."/>
            <person name="Thiagarajan M."/>
            <person name="Wortman J.R."/>
            <person name="Badger J.H."/>
            <person name="Ren Q."/>
            <person name="Amedeo P."/>
            <person name="Jones K.M."/>
            <person name="Tallon L.J."/>
            <person name="Delcher A.L."/>
            <person name="Salzberg S.L."/>
            <person name="Silva J.C."/>
            <person name="Haas B.J."/>
            <person name="Majoros W.H."/>
            <person name="Farzad M."/>
            <person name="Carlton J.M."/>
            <person name="Smith R.K. Jr."/>
            <person name="Garg J."/>
            <person name="Pearlman R.E."/>
            <person name="Karrer K.M."/>
            <person name="Sun L."/>
            <person name="Manning G."/>
            <person name="Elde N.C."/>
            <person name="Turkewitz A.P."/>
            <person name="Asai D.J."/>
            <person name="Wilkes D.E."/>
            <person name="Wang Y."/>
            <person name="Cai H."/>
            <person name="Collins K."/>
            <person name="Stewart B.A."/>
            <person name="Lee S.R."/>
            <person name="Wilamowska K."/>
            <person name="Weinberg Z."/>
            <person name="Ruzzo W.L."/>
            <person name="Wloga D."/>
            <person name="Gaertig J."/>
            <person name="Frankel J."/>
            <person name="Tsao C.-C."/>
            <person name="Gorovsky M.A."/>
            <person name="Keeling P.J."/>
            <person name="Waller R.F."/>
            <person name="Patron N.J."/>
            <person name="Cherry J.M."/>
            <person name="Stover N.A."/>
            <person name="Krieger C.J."/>
            <person name="del Toro C."/>
            <person name="Ryder H.F."/>
            <person name="Williamson S.C."/>
            <person name="Barbeau R.A."/>
            <person name="Hamilton E.P."/>
            <person name="Orias E."/>
        </authorList>
    </citation>
    <scope>NUCLEOTIDE SEQUENCE [LARGE SCALE GENOMIC DNA]</scope>
    <source>
        <strain evidence="4">SB210</strain>
    </source>
</reference>
<dbReference type="InterPro" id="IPR000719">
    <property type="entry name" value="Prot_kinase_dom"/>
</dbReference>
<dbReference type="InterPro" id="IPR011009">
    <property type="entry name" value="Kinase-like_dom_sf"/>
</dbReference>
<keyword evidence="4" id="KW-1185">Reference proteome</keyword>
<dbReference type="Proteomes" id="UP000009168">
    <property type="component" value="Unassembled WGS sequence"/>
</dbReference>
<dbReference type="GO" id="GO:0004672">
    <property type="term" value="F:protein kinase activity"/>
    <property type="evidence" value="ECO:0007669"/>
    <property type="project" value="InterPro"/>
</dbReference>
<feature type="domain" description="Protein kinase" evidence="1">
    <location>
        <begin position="1"/>
        <end position="200"/>
    </location>
</feature>
<dbReference type="SUPFAM" id="SSF56112">
    <property type="entry name" value="Protein kinase-like (PK-like)"/>
    <property type="match status" value="1"/>
</dbReference>
<dbReference type="GeneID" id="7844847"/>
<name>I7MJP2_TETTS</name>
<dbReference type="Pfam" id="PF00069">
    <property type="entry name" value="Pkinase"/>
    <property type="match status" value="1"/>
</dbReference>